<dbReference type="PANTHER" id="PTHR24248:SF125">
    <property type="entry name" value="DOPAMINE D2-LIKE RECEPTOR"/>
    <property type="match status" value="1"/>
</dbReference>
<accession>A0AAN8Q2P0</accession>
<dbReference type="AlphaFoldDB" id="A0AAN8Q2P0"/>
<dbReference type="Pfam" id="PF00001">
    <property type="entry name" value="7tm_1"/>
    <property type="match status" value="1"/>
</dbReference>
<evidence type="ECO:0000256" key="3">
    <source>
        <dbReference type="ARBA" id="ARBA00022692"/>
    </source>
</evidence>
<keyword evidence="2" id="KW-1003">Cell membrane</keyword>
<dbReference type="EMBL" id="JAZGQO010000001">
    <property type="protein sequence ID" value="KAK6195881.1"/>
    <property type="molecule type" value="Genomic_DNA"/>
</dbReference>
<keyword evidence="5" id="KW-0297">G-protein coupled receptor</keyword>
<proteinExistence type="predicted"/>
<evidence type="ECO:0000313" key="13">
    <source>
        <dbReference type="Proteomes" id="UP001347796"/>
    </source>
</evidence>
<dbReference type="GO" id="GO:0045202">
    <property type="term" value="C:synapse"/>
    <property type="evidence" value="ECO:0007669"/>
    <property type="project" value="GOC"/>
</dbReference>
<dbReference type="InterPro" id="IPR017452">
    <property type="entry name" value="GPCR_Rhodpsn_7TM"/>
</dbReference>
<evidence type="ECO:0000256" key="2">
    <source>
        <dbReference type="ARBA" id="ARBA00022475"/>
    </source>
</evidence>
<feature type="transmembrane region" description="Helical" evidence="10">
    <location>
        <begin position="514"/>
        <end position="536"/>
    </location>
</feature>
<evidence type="ECO:0000256" key="6">
    <source>
        <dbReference type="ARBA" id="ARBA00023136"/>
    </source>
</evidence>
<gene>
    <name evidence="12" type="ORF">SNE40_001217</name>
</gene>
<feature type="transmembrane region" description="Helical" evidence="10">
    <location>
        <begin position="24"/>
        <end position="48"/>
    </location>
</feature>
<keyword evidence="13" id="KW-1185">Reference proteome</keyword>
<feature type="domain" description="G-protein coupled receptors family 1 profile" evidence="11">
    <location>
        <begin position="1"/>
        <end position="533"/>
    </location>
</feature>
<evidence type="ECO:0000256" key="8">
    <source>
        <dbReference type="ARBA" id="ARBA00023170"/>
    </source>
</evidence>
<dbReference type="GO" id="GO:0001591">
    <property type="term" value="F:dopamine neurotransmitter receptor activity, coupled via Gi/Go"/>
    <property type="evidence" value="ECO:0007669"/>
    <property type="project" value="TreeGrafter"/>
</dbReference>
<dbReference type="Gene3D" id="1.20.1070.10">
    <property type="entry name" value="Rhodopsin 7-helix transmembrane proteins"/>
    <property type="match status" value="2"/>
</dbReference>
<keyword evidence="3 10" id="KW-0812">Transmembrane</keyword>
<comment type="caution">
    <text evidence="12">The sequence shown here is derived from an EMBL/GenBank/DDBJ whole genome shotgun (WGS) entry which is preliminary data.</text>
</comment>
<dbReference type="SUPFAM" id="SSF81321">
    <property type="entry name" value="Family A G protein-coupled receptor-like"/>
    <property type="match status" value="1"/>
</dbReference>
<dbReference type="GO" id="GO:0004930">
    <property type="term" value="F:G protein-coupled receptor activity"/>
    <property type="evidence" value="ECO:0007669"/>
    <property type="project" value="UniProtKB-KW"/>
</dbReference>
<reference evidence="12 13" key="1">
    <citation type="submission" date="2024-01" db="EMBL/GenBank/DDBJ databases">
        <title>The genome of the rayed Mediterranean limpet Patella caerulea (Linnaeus, 1758).</title>
        <authorList>
            <person name="Anh-Thu Weber A."/>
            <person name="Halstead-Nussloch G."/>
        </authorList>
    </citation>
    <scope>NUCLEOTIDE SEQUENCE [LARGE SCALE GENOMIC DNA]</scope>
    <source>
        <strain evidence="12">AATW-2023a</strain>
        <tissue evidence="12">Whole specimen</tissue>
    </source>
</reference>
<sequence length="588" mass="67712">MSMDRYFTLKYPMRYGRNKTKKMVLLKIFFVWAVSIAVSSPVCIHGFIDTSIVYSHGQCVPTLKTFVIYGSVFAFYIPLIIMIVTYVLTIQILLKNQRMMKRIERSDFRSRFDPVKAFPNLNIPQLLTPPSGESSAVSFNETNNDSPLHLSSDTIVKSSTKLCETPETENDSNDNLNQSSIKLLKQNSYSYKSLQVREDDMLYRHSQQSLYDPQNTHINGYTSLNRDNKKHRKQKKHFLEVPNESFFQKNYTLSSAKSDSSVPKACFNDHKCMNKMSLHLSFNHLDHDSKSSEWNRRFIQIQQEMDQCLQDSERENTDKKRKTELKLVDDFLKYSMHPMCHSAPSSPLRGGSRSNCDIDCEDKSTSSNESDLITIRLHSRANNPCSTSKENCLSNGTVNNGLNEHNKEVDNISKSTHPLCTDIDEELNASDNENPRFKRNGSKFKARFRATIKAKTRPVIRHLLSKKAATNERKASKVLGIIFIVFVILWSPFFIVNILSVTCRMCMSDVTAKLMSVILWMGYAASLANPIIYTMFNTAFRRTFIKILTCKIQRRRSKYADTALHSYTTMMQTERRNTMTVLIKDDSR</sequence>
<evidence type="ECO:0000256" key="1">
    <source>
        <dbReference type="ARBA" id="ARBA00004651"/>
    </source>
</evidence>
<dbReference type="PRINTS" id="PR00237">
    <property type="entry name" value="GPCRRHODOPSN"/>
</dbReference>
<evidence type="ECO:0000313" key="12">
    <source>
        <dbReference type="EMBL" id="KAK6195881.1"/>
    </source>
</evidence>
<dbReference type="InterPro" id="IPR000276">
    <property type="entry name" value="GPCR_Rhodpsn"/>
</dbReference>
<keyword evidence="6 10" id="KW-0472">Membrane</keyword>
<evidence type="ECO:0000256" key="4">
    <source>
        <dbReference type="ARBA" id="ARBA00022989"/>
    </source>
</evidence>
<evidence type="ECO:0000256" key="10">
    <source>
        <dbReference type="SAM" id="Phobius"/>
    </source>
</evidence>
<evidence type="ECO:0000256" key="5">
    <source>
        <dbReference type="ARBA" id="ARBA00023040"/>
    </source>
</evidence>
<keyword evidence="7" id="KW-1015">Disulfide bond</keyword>
<feature type="transmembrane region" description="Helical" evidence="10">
    <location>
        <begin position="68"/>
        <end position="94"/>
    </location>
</feature>
<dbReference type="PANTHER" id="PTHR24248">
    <property type="entry name" value="ADRENERGIC RECEPTOR-RELATED G-PROTEIN COUPLED RECEPTOR"/>
    <property type="match status" value="1"/>
</dbReference>
<evidence type="ECO:0000256" key="9">
    <source>
        <dbReference type="ARBA" id="ARBA00023224"/>
    </source>
</evidence>
<organism evidence="12 13">
    <name type="scientific">Patella caerulea</name>
    <name type="common">Rayed Mediterranean limpet</name>
    <dbReference type="NCBI Taxonomy" id="87958"/>
    <lineage>
        <taxon>Eukaryota</taxon>
        <taxon>Metazoa</taxon>
        <taxon>Spiralia</taxon>
        <taxon>Lophotrochozoa</taxon>
        <taxon>Mollusca</taxon>
        <taxon>Gastropoda</taxon>
        <taxon>Patellogastropoda</taxon>
        <taxon>Patelloidea</taxon>
        <taxon>Patellidae</taxon>
        <taxon>Patella</taxon>
    </lineage>
</organism>
<name>A0AAN8Q2P0_PATCE</name>
<evidence type="ECO:0000256" key="7">
    <source>
        <dbReference type="ARBA" id="ARBA00023157"/>
    </source>
</evidence>
<comment type="subcellular location">
    <subcellularLocation>
        <location evidence="1">Cell membrane</location>
        <topology evidence="1">Multi-pass membrane protein</topology>
    </subcellularLocation>
</comment>
<dbReference type="GO" id="GO:0005886">
    <property type="term" value="C:plasma membrane"/>
    <property type="evidence" value="ECO:0007669"/>
    <property type="project" value="UniProtKB-SubCell"/>
</dbReference>
<dbReference type="Proteomes" id="UP001347796">
    <property type="component" value="Unassembled WGS sequence"/>
</dbReference>
<keyword evidence="8" id="KW-0675">Receptor</keyword>
<protein>
    <recommendedName>
        <fullName evidence="11">G-protein coupled receptors family 1 profile domain-containing protein</fullName>
    </recommendedName>
</protein>
<feature type="transmembrane region" description="Helical" evidence="10">
    <location>
        <begin position="478"/>
        <end position="502"/>
    </location>
</feature>
<evidence type="ECO:0000259" key="11">
    <source>
        <dbReference type="PROSITE" id="PS50262"/>
    </source>
</evidence>
<dbReference type="PROSITE" id="PS50262">
    <property type="entry name" value="G_PROTEIN_RECEP_F1_2"/>
    <property type="match status" value="1"/>
</dbReference>
<keyword evidence="9" id="KW-0807">Transducer</keyword>
<keyword evidence="4 10" id="KW-1133">Transmembrane helix</keyword>